<protein>
    <submittedName>
        <fullName evidence="2">Uncharacterized protein</fullName>
    </submittedName>
</protein>
<comment type="similarity">
    <text evidence="1">Belongs to the apolipoprotein L family.</text>
</comment>
<dbReference type="Ensembl" id="ENSPMGT00000010583.1">
    <property type="protein sequence ID" value="ENSPMGP00000009925.1"/>
    <property type="gene ID" value="ENSPMGG00000008230.1"/>
</dbReference>
<dbReference type="PANTHER" id="PTHR14096:SF57">
    <property type="entry name" value="APOLIPOPROTEIN L4"/>
    <property type="match status" value="1"/>
</dbReference>
<evidence type="ECO:0000313" key="2">
    <source>
        <dbReference type="Ensembl" id="ENSPMGP00000009925.1"/>
    </source>
</evidence>
<dbReference type="GO" id="GO:0006869">
    <property type="term" value="P:lipid transport"/>
    <property type="evidence" value="ECO:0007669"/>
    <property type="project" value="InterPro"/>
</dbReference>
<sequence length="448" mass="49464">MFLRNHLKWFWRQYISATFTDIRTVTDFINGSWIKDREEESKKMRKVEKATEGGYRDEAGLKEGLEPTLKGLNEMQIFLEAVEKLAVTSAHVFDQSLVVQLCEETDLESMKMIISVSQLICPLLITLKGDYADFFSPKLENMEVMQLRLEQYISNIKDICGIFRQGSTTALGLDSTSVDVDLSNVFDEEIEEMLLHMKERMLQFLEDLEACAVTLDDMTKGARISNVAGSSLGMVGGILSIVGLALTPVTFGVSMGLTVAGVGLGGISGVNSVVTTITEKGVNSVQKKKAEKTFEKFMEDMKSLQMCLNDVIKQHFENIQESSTAQCLNIASNCASALKGGNVFVKGTEAGLAAAKGAAAIGKAARGTFFAVNALFIGVDAFLIVNNSIDLYKNTPNIVSKFIKASAALWRSEVNSMQKIYDSLEEVEENEHKKQQLQRPFYEGRARV</sequence>
<organism evidence="2 3">
    <name type="scientific">Periophthalmus magnuspinnatus</name>
    <dbReference type="NCBI Taxonomy" id="409849"/>
    <lineage>
        <taxon>Eukaryota</taxon>
        <taxon>Metazoa</taxon>
        <taxon>Chordata</taxon>
        <taxon>Craniata</taxon>
        <taxon>Vertebrata</taxon>
        <taxon>Euteleostomi</taxon>
        <taxon>Actinopterygii</taxon>
        <taxon>Neopterygii</taxon>
        <taxon>Teleostei</taxon>
        <taxon>Neoteleostei</taxon>
        <taxon>Acanthomorphata</taxon>
        <taxon>Gobiaria</taxon>
        <taxon>Gobiiformes</taxon>
        <taxon>Gobioidei</taxon>
        <taxon>Gobiidae</taxon>
        <taxon>Oxudercinae</taxon>
        <taxon>Periophthalmus</taxon>
    </lineage>
</organism>
<dbReference type="STRING" id="409849.ENSPMGP00000009925"/>
<dbReference type="GO" id="GO:0008289">
    <property type="term" value="F:lipid binding"/>
    <property type="evidence" value="ECO:0007669"/>
    <property type="project" value="InterPro"/>
</dbReference>
<dbReference type="AlphaFoldDB" id="A0A3B3ZZG4"/>
<dbReference type="Proteomes" id="UP000261520">
    <property type="component" value="Unplaced"/>
</dbReference>
<dbReference type="Pfam" id="PF05461">
    <property type="entry name" value="ApoL"/>
    <property type="match status" value="1"/>
</dbReference>
<proteinExistence type="inferred from homology"/>
<dbReference type="InterPro" id="IPR008405">
    <property type="entry name" value="ApoL"/>
</dbReference>
<evidence type="ECO:0000313" key="3">
    <source>
        <dbReference type="Proteomes" id="UP000261520"/>
    </source>
</evidence>
<keyword evidence="3" id="KW-1185">Reference proteome</keyword>
<evidence type="ECO:0000256" key="1">
    <source>
        <dbReference type="ARBA" id="ARBA00010090"/>
    </source>
</evidence>
<accession>A0A3B3ZZG4</accession>
<dbReference type="PANTHER" id="PTHR14096">
    <property type="entry name" value="APOLIPOPROTEIN L"/>
    <property type="match status" value="1"/>
</dbReference>
<reference evidence="2" key="2">
    <citation type="submission" date="2025-09" db="UniProtKB">
        <authorList>
            <consortium name="Ensembl"/>
        </authorList>
    </citation>
    <scope>IDENTIFICATION</scope>
</reference>
<name>A0A3B3ZZG4_9GOBI</name>
<reference evidence="2" key="1">
    <citation type="submission" date="2025-08" db="UniProtKB">
        <authorList>
            <consortium name="Ensembl"/>
        </authorList>
    </citation>
    <scope>IDENTIFICATION</scope>
</reference>
<dbReference type="GO" id="GO:0005576">
    <property type="term" value="C:extracellular region"/>
    <property type="evidence" value="ECO:0007669"/>
    <property type="project" value="InterPro"/>
</dbReference>
<dbReference type="GO" id="GO:0016020">
    <property type="term" value="C:membrane"/>
    <property type="evidence" value="ECO:0007669"/>
    <property type="project" value="TreeGrafter"/>
</dbReference>
<dbReference type="GO" id="GO:0042157">
    <property type="term" value="P:lipoprotein metabolic process"/>
    <property type="evidence" value="ECO:0007669"/>
    <property type="project" value="InterPro"/>
</dbReference>